<evidence type="ECO:0000313" key="1">
    <source>
        <dbReference type="EMBL" id="KAK4017277.1"/>
    </source>
</evidence>
<accession>A0ABQ9ZWI7</accession>
<dbReference type="EMBL" id="JAOYFB010000005">
    <property type="protein sequence ID" value="KAK4017277.1"/>
    <property type="molecule type" value="Genomic_DNA"/>
</dbReference>
<proteinExistence type="predicted"/>
<protein>
    <submittedName>
        <fullName evidence="1">Uncharacterized protein</fullName>
    </submittedName>
</protein>
<organism evidence="1 2">
    <name type="scientific">Daphnia magna</name>
    <dbReference type="NCBI Taxonomy" id="35525"/>
    <lineage>
        <taxon>Eukaryota</taxon>
        <taxon>Metazoa</taxon>
        <taxon>Ecdysozoa</taxon>
        <taxon>Arthropoda</taxon>
        <taxon>Crustacea</taxon>
        <taxon>Branchiopoda</taxon>
        <taxon>Diplostraca</taxon>
        <taxon>Cladocera</taxon>
        <taxon>Anomopoda</taxon>
        <taxon>Daphniidae</taxon>
        <taxon>Daphnia</taxon>
    </lineage>
</organism>
<comment type="caution">
    <text evidence="1">The sequence shown here is derived from an EMBL/GenBank/DDBJ whole genome shotgun (WGS) entry which is preliminary data.</text>
</comment>
<reference evidence="1 2" key="1">
    <citation type="journal article" date="2023" name="Nucleic Acids Res.">
        <title>The hologenome of Daphnia magna reveals possible DNA methylation and microbiome-mediated evolution of the host genome.</title>
        <authorList>
            <person name="Chaturvedi A."/>
            <person name="Li X."/>
            <person name="Dhandapani V."/>
            <person name="Marshall H."/>
            <person name="Kissane S."/>
            <person name="Cuenca-Cambronero M."/>
            <person name="Asole G."/>
            <person name="Calvet F."/>
            <person name="Ruiz-Romero M."/>
            <person name="Marangio P."/>
            <person name="Guigo R."/>
            <person name="Rago D."/>
            <person name="Mirbahai L."/>
            <person name="Eastwood N."/>
            <person name="Colbourne J.K."/>
            <person name="Zhou J."/>
            <person name="Mallon E."/>
            <person name="Orsini L."/>
        </authorList>
    </citation>
    <scope>NUCLEOTIDE SEQUENCE [LARGE SCALE GENOMIC DNA]</scope>
    <source>
        <strain evidence="1">LRV0_1</strain>
    </source>
</reference>
<sequence>MSQQYNKFLSFKRHGNKVHGSSKSNHVESAVEVSNENAKVDIPVLQSEEATEEKIFVSEDSEGINTNAEVKIPFADLTEREWEAGVLLLLRQKHYLPFDALMCVSASMHDFYERRLLTIQDPPTKSKFKRKSVIGDAKITDSHQFQNVFNPIIQEEELTCSRLETTWSNVFPTVMPQSVVLNESDPSYDWKMDKELGLILHEVFEMSYTIPFIQSLKQFLEIKSVHDAVGNNFHNNTRVNSEVYSDVWDGKFVKRDPEFINLNGAILGFQIYMDEVELANPLGTSNFVAGFKEGVGFANLPCRSCMTHKDQLETIHREANCIMRDKISHQF</sequence>
<evidence type="ECO:0000313" key="2">
    <source>
        <dbReference type="Proteomes" id="UP001234178"/>
    </source>
</evidence>
<keyword evidence="2" id="KW-1185">Reference proteome</keyword>
<name>A0ABQ9ZWI7_9CRUS</name>
<gene>
    <name evidence="1" type="ORF">OUZ56_032224</name>
</gene>
<dbReference type="Proteomes" id="UP001234178">
    <property type="component" value="Unassembled WGS sequence"/>
</dbReference>